<dbReference type="OrthoDB" id="9801167at2"/>
<proteinExistence type="predicted"/>
<evidence type="ECO:0000313" key="1">
    <source>
        <dbReference type="EMBL" id="AGL62501.1"/>
    </source>
</evidence>
<sequence>MGWFSSLLFGDAGRAAPPSNSVLPKKVDQWGQTSIHSSQYEITEEQASVVEPRIDSVEATRTTPSYQQKIVPELEVTRLEPHLDSAETHLELWAHLRNHSEAEIEVRQVELLKQRIDERRFLKPEEEHEVKVYAGGIPKNDAEHYALIRYRVVETDDYFEAKYLIKYHIESDDHFVPEALELIRPVRDI</sequence>
<dbReference type="HOGENOM" id="CLU_1432169_0_0_0"/>
<organism evidence="1 2">
    <name type="scientific">Candidatus Saccharimonas aalborgensis</name>
    <dbReference type="NCBI Taxonomy" id="1332188"/>
    <lineage>
        <taxon>Bacteria</taxon>
        <taxon>Candidatus Saccharimonadota</taxon>
        <taxon>Candidatus Saccharimonadia</taxon>
        <taxon>Candidatus Saccharimonadales</taxon>
        <taxon>Candidatus Saccharimonadaceae</taxon>
        <taxon>Candidatus Saccharimonas</taxon>
    </lineage>
</organism>
<dbReference type="STRING" id="1332188.L336_0799"/>
<protein>
    <submittedName>
        <fullName evidence="1">Uncharacterized protein</fullName>
    </submittedName>
</protein>
<dbReference type="KEGG" id="saal:L336_0799"/>
<reference evidence="1 2" key="1">
    <citation type="journal article" date="2013" name="Nat. Biotechnol.">
        <title>Genome sequences of rare, uncultured bacteria obtained by differential coverage binning of multiple metagenomes.</title>
        <authorList>
            <person name="Albertsen M."/>
            <person name="Hugenholtz P."/>
            <person name="Skarshewski A."/>
            <person name="Nielsen K.L."/>
            <person name="Tyson G.W."/>
            <person name="Nielsen P.H."/>
        </authorList>
    </citation>
    <scope>NUCLEOTIDE SEQUENCE [LARGE SCALE GENOMIC DNA]</scope>
    <source>
        <strain evidence="1">TM71</strain>
    </source>
</reference>
<gene>
    <name evidence="1" type="ORF">L336_0799</name>
</gene>
<accession>R4PZ27</accession>
<dbReference type="AlphaFoldDB" id="R4PZ27"/>
<evidence type="ECO:0000313" key="2">
    <source>
        <dbReference type="Proteomes" id="UP000013893"/>
    </source>
</evidence>
<name>R4PZ27_9BACT</name>
<dbReference type="EMBL" id="CP005957">
    <property type="protein sequence ID" value="AGL62501.1"/>
    <property type="molecule type" value="Genomic_DNA"/>
</dbReference>
<dbReference type="Proteomes" id="UP000013893">
    <property type="component" value="Chromosome"/>
</dbReference>
<dbReference type="RefSeq" id="WP_015641951.1">
    <property type="nucleotide sequence ID" value="NC_021219.1"/>
</dbReference>
<keyword evidence="2" id="KW-1185">Reference proteome</keyword>